<name>A0A7H8N8C4_9ACTN</name>
<keyword evidence="3" id="KW-0378">Hydrolase</keyword>
<evidence type="ECO:0000256" key="4">
    <source>
        <dbReference type="ARBA" id="ARBA00022807"/>
    </source>
</evidence>
<keyword evidence="9" id="KW-1185">Reference proteome</keyword>
<feature type="coiled-coil region" evidence="5">
    <location>
        <begin position="191"/>
        <end position="233"/>
    </location>
</feature>
<feature type="domain" description="NlpC/P60" evidence="7">
    <location>
        <begin position="249"/>
        <end position="379"/>
    </location>
</feature>
<dbReference type="AlphaFoldDB" id="A0A7H8N8C4"/>
<dbReference type="SUPFAM" id="SSF54001">
    <property type="entry name" value="Cysteine proteinases"/>
    <property type="match status" value="1"/>
</dbReference>
<protein>
    <submittedName>
        <fullName evidence="8">C40 family peptidase</fullName>
    </submittedName>
</protein>
<dbReference type="Gene3D" id="3.90.1720.10">
    <property type="entry name" value="endopeptidase domain like (from Nostoc punctiforme)"/>
    <property type="match status" value="1"/>
</dbReference>
<dbReference type="PROSITE" id="PS51935">
    <property type="entry name" value="NLPC_P60"/>
    <property type="match status" value="1"/>
</dbReference>
<accession>A0A7H8N8C4</accession>
<dbReference type="Pfam" id="PF00877">
    <property type="entry name" value="NLPC_P60"/>
    <property type="match status" value="1"/>
</dbReference>
<dbReference type="PANTHER" id="PTHR47359:SF3">
    <property type="entry name" value="NLP_P60 DOMAIN-CONTAINING PROTEIN-RELATED"/>
    <property type="match status" value="1"/>
</dbReference>
<keyword evidence="5" id="KW-0175">Coiled coil</keyword>
<evidence type="ECO:0000313" key="8">
    <source>
        <dbReference type="EMBL" id="QKW50689.1"/>
    </source>
</evidence>
<dbReference type="GO" id="GO:0006508">
    <property type="term" value="P:proteolysis"/>
    <property type="evidence" value="ECO:0007669"/>
    <property type="project" value="UniProtKB-KW"/>
</dbReference>
<evidence type="ECO:0000313" key="9">
    <source>
        <dbReference type="Proteomes" id="UP000509303"/>
    </source>
</evidence>
<feature type="compositionally biased region" description="Basic and acidic residues" evidence="6">
    <location>
        <begin position="1"/>
        <end position="19"/>
    </location>
</feature>
<sequence>MRREQARERGTGERGEPRRGRGAARAAALVCAVAGILATPGVAQAAPAEPKPRSAKELAEVHRRVEALYREAERATDAYNLAQERQREQGKELDRIAKSIAATQREMAALRKQAGAMARAQYRSGGMSPEARVWLNADPEGFLDGVALARKGQHATKGVLGSLARTQADLDRYAKDASAKWARLEQSRTQRDAARKDVKAKLDAAKKLESKLAAKERERLRELEAEKAAKAQAKWLRSGAVKDAKGKATPAGERAVAFATEQIGKAYEWGAEGPKTFDCSGLTLRAWGAAGEAIPRTSQEQWRQLPKVDVKDMRPGDLIIYHRDASHVGIYVGDGTIVHAPRPGRNVTLAGAGSMEILGVVRPDTPTEQAPDPAEERPAKGQPDKDRPAKERAPKE</sequence>
<evidence type="ECO:0000256" key="6">
    <source>
        <dbReference type="SAM" id="MobiDB-lite"/>
    </source>
</evidence>
<comment type="similarity">
    <text evidence="1">Belongs to the peptidase C40 family.</text>
</comment>
<dbReference type="GO" id="GO:0008234">
    <property type="term" value="F:cysteine-type peptidase activity"/>
    <property type="evidence" value="ECO:0007669"/>
    <property type="project" value="UniProtKB-KW"/>
</dbReference>
<organism evidence="8 9">
    <name type="scientific">Streptomyces buecherae</name>
    <dbReference type="NCBI Taxonomy" id="2763006"/>
    <lineage>
        <taxon>Bacteria</taxon>
        <taxon>Bacillati</taxon>
        <taxon>Actinomycetota</taxon>
        <taxon>Actinomycetes</taxon>
        <taxon>Kitasatosporales</taxon>
        <taxon>Streptomycetaceae</taxon>
        <taxon>Streptomyces</taxon>
    </lineage>
</organism>
<feature type="coiled-coil region" evidence="5">
    <location>
        <begin position="55"/>
        <end position="113"/>
    </location>
</feature>
<dbReference type="InterPro" id="IPR051794">
    <property type="entry name" value="PG_Endopeptidase_C40"/>
</dbReference>
<dbReference type="Proteomes" id="UP000509303">
    <property type="component" value="Chromosome"/>
</dbReference>
<dbReference type="InterPro" id="IPR000064">
    <property type="entry name" value="NLP_P60_dom"/>
</dbReference>
<evidence type="ECO:0000259" key="7">
    <source>
        <dbReference type="PROSITE" id="PS51935"/>
    </source>
</evidence>
<dbReference type="PANTHER" id="PTHR47359">
    <property type="entry name" value="PEPTIDOGLYCAN DL-ENDOPEPTIDASE CWLO"/>
    <property type="match status" value="1"/>
</dbReference>
<evidence type="ECO:0000256" key="3">
    <source>
        <dbReference type="ARBA" id="ARBA00022801"/>
    </source>
</evidence>
<proteinExistence type="inferred from homology"/>
<keyword evidence="2" id="KW-0645">Protease</keyword>
<feature type="region of interest" description="Disordered" evidence="6">
    <location>
        <begin position="360"/>
        <end position="396"/>
    </location>
</feature>
<dbReference type="RefSeq" id="WP_176162422.1">
    <property type="nucleotide sequence ID" value="NZ_CP054929.1"/>
</dbReference>
<keyword evidence="4" id="KW-0788">Thiol protease</keyword>
<evidence type="ECO:0000256" key="2">
    <source>
        <dbReference type="ARBA" id="ARBA00022670"/>
    </source>
</evidence>
<reference evidence="8 9" key="1">
    <citation type="submission" date="2020-06" db="EMBL/GenBank/DDBJ databases">
        <title>Genome mining for natural products.</title>
        <authorList>
            <person name="Zhang B."/>
            <person name="Shi J."/>
            <person name="Ge H."/>
        </authorList>
    </citation>
    <scope>NUCLEOTIDE SEQUENCE [LARGE SCALE GENOMIC DNA]</scope>
    <source>
        <strain evidence="8 9">NA00687</strain>
    </source>
</reference>
<gene>
    <name evidence="8" type="ORF">HUT08_15375</name>
</gene>
<dbReference type="InterPro" id="IPR038765">
    <property type="entry name" value="Papain-like_cys_pep_sf"/>
</dbReference>
<feature type="compositionally biased region" description="Basic and acidic residues" evidence="6">
    <location>
        <begin position="374"/>
        <end position="396"/>
    </location>
</feature>
<evidence type="ECO:0000256" key="5">
    <source>
        <dbReference type="SAM" id="Coils"/>
    </source>
</evidence>
<feature type="region of interest" description="Disordered" evidence="6">
    <location>
        <begin position="1"/>
        <end position="24"/>
    </location>
</feature>
<dbReference type="EMBL" id="CP054929">
    <property type="protein sequence ID" value="QKW50689.1"/>
    <property type="molecule type" value="Genomic_DNA"/>
</dbReference>
<evidence type="ECO:0000256" key="1">
    <source>
        <dbReference type="ARBA" id="ARBA00007074"/>
    </source>
</evidence>